<feature type="repeat" description="Lumazine-binding" evidence="10">
    <location>
        <begin position="97"/>
        <end position="193"/>
    </location>
</feature>
<dbReference type="FunFam" id="2.40.30.20:FF:000003">
    <property type="entry name" value="Riboflavin synthase, alpha subunit"/>
    <property type="match status" value="1"/>
</dbReference>
<dbReference type="Proteomes" id="UP000199300">
    <property type="component" value="Unassembled WGS sequence"/>
</dbReference>
<evidence type="ECO:0000256" key="3">
    <source>
        <dbReference type="ARBA" id="ARBA00004887"/>
    </source>
</evidence>
<dbReference type="EMBL" id="FODJ01000002">
    <property type="protein sequence ID" value="SEN84139.1"/>
    <property type="molecule type" value="Genomic_DNA"/>
</dbReference>
<feature type="domain" description="Lumazine-binding" evidence="11">
    <location>
        <begin position="1"/>
        <end position="96"/>
    </location>
</feature>
<evidence type="ECO:0000256" key="1">
    <source>
        <dbReference type="ARBA" id="ARBA00000968"/>
    </source>
</evidence>
<dbReference type="RefSeq" id="WP_091495164.1">
    <property type="nucleotide sequence ID" value="NZ_FODJ01000002.1"/>
</dbReference>
<evidence type="ECO:0000256" key="5">
    <source>
        <dbReference type="ARBA" id="ARBA00013950"/>
    </source>
</evidence>
<gene>
    <name evidence="12" type="ORF">SAMN04488134_10271</name>
</gene>
<sequence>MFTGIIEEKGTISSIKHSRASLKVIVNARLVTKDVKIGDSIAVNGVCLTVTAFTASQFIADVMPETFRSTTLAELKSGTVVNLERAMAANGRFGGHFVSGHIDRVGIIERVWSEVNARYVSIAINPEDLAYLVEKGSVTVDGTSLTIFSVTDKTFVIALIPETQLATSLGERKQGEAVNLEFDLLIKYLGRLLETSQIAQSKNQITKETLERYGF</sequence>
<evidence type="ECO:0000259" key="11">
    <source>
        <dbReference type="PROSITE" id="PS51177"/>
    </source>
</evidence>
<protein>
    <recommendedName>
        <fullName evidence="5 9">Riboflavin synthase</fullName>
        <ecNumber evidence="4 9">2.5.1.9</ecNumber>
    </recommendedName>
</protein>
<name>A0A1H8JTU9_9BACI</name>
<evidence type="ECO:0000256" key="7">
    <source>
        <dbReference type="ARBA" id="ARBA00022679"/>
    </source>
</evidence>
<keyword evidence="13" id="KW-1185">Reference proteome</keyword>
<evidence type="ECO:0000313" key="12">
    <source>
        <dbReference type="EMBL" id="SEN84139.1"/>
    </source>
</evidence>
<evidence type="ECO:0000256" key="2">
    <source>
        <dbReference type="ARBA" id="ARBA00002803"/>
    </source>
</evidence>
<dbReference type="PANTHER" id="PTHR21098:SF12">
    <property type="entry name" value="RIBOFLAVIN SYNTHASE"/>
    <property type="match status" value="1"/>
</dbReference>
<feature type="domain" description="Lumazine-binding" evidence="11">
    <location>
        <begin position="97"/>
        <end position="193"/>
    </location>
</feature>
<evidence type="ECO:0000256" key="8">
    <source>
        <dbReference type="ARBA" id="ARBA00022737"/>
    </source>
</evidence>
<dbReference type="PIRSF" id="PIRSF000498">
    <property type="entry name" value="Riboflavin_syn_A"/>
    <property type="match status" value="1"/>
</dbReference>
<evidence type="ECO:0000256" key="9">
    <source>
        <dbReference type="NCBIfam" id="TIGR00187"/>
    </source>
</evidence>
<dbReference type="Gene3D" id="2.40.30.20">
    <property type="match status" value="2"/>
</dbReference>
<dbReference type="GO" id="GO:0004746">
    <property type="term" value="F:riboflavin synthase activity"/>
    <property type="evidence" value="ECO:0007669"/>
    <property type="project" value="UniProtKB-UniRule"/>
</dbReference>
<dbReference type="OrthoDB" id="9788537at2"/>
<proteinExistence type="predicted"/>
<evidence type="ECO:0000256" key="4">
    <source>
        <dbReference type="ARBA" id="ARBA00012827"/>
    </source>
</evidence>
<accession>A0A1H8JTU9</accession>
<dbReference type="InterPro" id="IPR026017">
    <property type="entry name" value="Lumazine-bd_dom"/>
</dbReference>
<dbReference type="SUPFAM" id="SSF63380">
    <property type="entry name" value="Riboflavin synthase domain-like"/>
    <property type="match status" value="2"/>
</dbReference>
<dbReference type="PROSITE" id="PS51177">
    <property type="entry name" value="LUMAZINE_BIND"/>
    <property type="match status" value="2"/>
</dbReference>
<dbReference type="NCBIfam" id="NF006767">
    <property type="entry name" value="PRK09289.1"/>
    <property type="match status" value="1"/>
</dbReference>
<dbReference type="AlphaFoldDB" id="A0A1H8JTU9"/>
<keyword evidence="7" id="KW-0808">Transferase</keyword>
<comment type="function">
    <text evidence="2">Catalyzes the dismutation of two molecules of 6,7-dimethyl-8-ribityllumazine, resulting in the formation of riboflavin and 5-amino-6-(D-ribitylamino)uracil.</text>
</comment>
<dbReference type="Pfam" id="PF00677">
    <property type="entry name" value="Lum_binding"/>
    <property type="match status" value="2"/>
</dbReference>
<dbReference type="NCBIfam" id="TIGR00187">
    <property type="entry name" value="ribE"/>
    <property type="match status" value="1"/>
</dbReference>
<evidence type="ECO:0000256" key="10">
    <source>
        <dbReference type="PROSITE-ProRule" id="PRU00524"/>
    </source>
</evidence>
<comment type="catalytic activity">
    <reaction evidence="1">
        <text>2 6,7-dimethyl-8-(1-D-ribityl)lumazine + H(+) = 5-amino-6-(D-ribitylamino)uracil + riboflavin</text>
        <dbReference type="Rhea" id="RHEA:20772"/>
        <dbReference type="ChEBI" id="CHEBI:15378"/>
        <dbReference type="ChEBI" id="CHEBI:15934"/>
        <dbReference type="ChEBI" id="CHEBI:57986"/>
        <dbReference type="ChEBI" id="CHEBI:58201"/>
        <dbReference type="EC" id="2.5.1.9"/>
    </reaction>
</comment>
<keyword evidence="6" id="KW-0686">Riboflavin biosynthesis</keyword>
<dbReference type="CDD" id="cd00402">
    <property type="entry name" value="Riboflavin_synthase_like"/>
    <property type="match status" value="1"/>
</dbReference>
<dbReference type="InterPro" id="IPR001783">
    <property type="entry name" value="Lumazine-bd"/>
</dbReference>
<dbReference type="InterPro" id="IPR023366">
    <property type="entry name" value="ATP_synth_asu-like_sf"/>
</dbReference>
<dbReference type="NCBIfam" id="NF009566">
    <property type="entry name" value="PRK13020.1"/>
    <property type="match status" value="1"/>
</dbReference>
<dbReference type="STRING" id="872970.SAMN04488134_10271"/>
<organism evidence="12 13">
    <name type="scientific">Amphibacillus marinus</name>
    <dbReference type="NCBI Taxonomy" id="872970"/>
    <lineage>
        <taxon>Bacteria</taxon>
        <taxon>Bacillati</taxon>
        <taxon>Bacillota</taxon>
        <taxon>Bacilli</taxon>
        <taxon>Bacillales</taxon>
        <taxon>Bacillaceae</taxon>
        <taxon>Amphibacillus</taxon>
    </lineage>
</organism>
<dbReference type="GO" id="GO:0009231">
    <property type="term" value="P:riboflavin biosynthetic process"/>
    <property type="evidence" value="ECO:0007669"/>
    <property type="project" value="UniProtKB-KW"/>
</dbReference>
<dbReference type="InterPro" id="IPR017938">
    <property type="entry name" value="Riboflavin_synthase-like_b-brl"/>
</dbReference>
<dbReference type="EC" id="2.5.1.9" evidence="4 9"/>
<reference evidence="12 13" key="1">
    <citation type="submission" date="2016-10" db="EMBL/GenBank/DDBJ databases">
        <authorList>
            <person name="de Groot N.N."/>
        </authorList>
    </citation>
    <scope>NUCLEOTIDE SEQUENCE [LARGE SCALE GENOMIC DNA]</scope>
    <source>
        <strain evidence="12 13">CGMCC 1.10434</strain>
    </source>
</reference>
<evidence type="ECO:0000256" key="6">
    <source>
        <dbReference type="ARBA" id="ARBA00022619"/>
    </source>
</evidence>
<feature type="repeat" description="Lumazine-binding" evidence="10">
    <location>
        <begin position="1"/>
        <end position="96"/>
    </location>
</feature>
<dbReference type="PANTHER" id="PTHR21098">
    <property type="entry name" value="RIBOFLAVIN SYNTHASE ALPHA CHAIN"/>
    <property type="match status" value="1"/>
</dbReference>
<keyword evidence="8" id="KW-0677">Repeat</keyword>
<comment type="pathway">
    <text evidence="3">Cofactor biosynthesis; riboflavin biosynthesis; riboflavin from 2-hydroxy-3-oxobutyl phosphate and 5-amino-6-(D-ribitylamino)uracil: step 2/2.</text>
</comment>
<evidence type="ECO:0000313" key="13">
    <source>
        <dbReference type="Proteomes" id="UP000199300"/>
    </source>
</evidence>